<organism evidence="13 14">
    <name type="scientific">Aquabacterium soli</name>
    <dbReference type="NCBI Taxonomy" id="2493092"/>
    <lineage>
        <taxon>Bacteria</taxon>
        <taxon>Pseudomonadati</taxon>
        <taxon>Pseudomonadota</taxon>
        <taxon>Betaproteobacteria</taxon>
        <taxon>Burkholderiales</taxon>
        <taxon>Aquabacterium</taxon>
    </lineage>
</organism>
<dbReference type="Gene3D" id="1.10.3720.10">
    <property type="entry name" value="MetI-like"/>
    <property type="match status" value="1"/>
</dbReference>
<feature type="transmembrane region" description="Helical" evidence="10">
    <location>
        <begin position="254"/>
        <end position="274"/>
    </location>
</feature>
<proteinExistence type="inferred from homology"/>
<dbReference type="GO" id="GO:0015112">
    <property type="term" value="F:nitrate transmembrane transporter activity"/>
    <property type="evidence" value="ECO:0007669"/>
    <property type="project" value="InterPro"/>
</dbReference>
<comment type="similarity">
    <text evidence="10">Belongs to the binding-protein-dependent transport system permease family.</text>
</comment>
<evidence type="ECO:0000259" key="12">
    <source>
        <dbReference type="PROSITE" id="PS50928"/>
    </source>
</evidence>
<feature type="region of interest" description="Disordered" evidence="11">
    <location>
        <begin position="1"/>
        <end position="32"/>
    </location>
</feature>
<keyword evidence="9 10" id="KW-0472">Membrane</keyword>
<feature type="domain" description="ABC transmembrane type-1" evidence="12">
    <location>
        <begin position="123"/>
        <end position="304"/>
    </location>
</feature>
<feature type="transmembrane region" description="Helical" evidence="10">
    <location>
        <begin position="286"/>
        <end position="307"/>
    </location>
</feature>
<dbReference type="InterPro" id="IPR005889">
    <property type="entry name" value="NtrB"/>
</dbReference>
<evidence type="ECO:0000256" key="5">
    <source>
        <dbReference type="ARBA" id="ARBA00022519"/>
    </source>
</evidence>
<dbReference type="AlphaFoldDB" id="A0A426VG65"/>
<dbReference type="CDD" id="cd06261">
    <property type="entry name" value="TM_PBP2"/>
    <property type="match status" value="1"/>
</dbReference>
<dbReference type="InterPro" id="IPR035906">
    <property type="entry name" value="MetI-like_sf"/>
</dbReference>
<comment type="subcellular location">
    <subcellularLocation>
        <location evidence="1">Cell inner membrane</location>
    </subcellularLocation>
    <subcellularLocation>
        <location evidence="2 10">Cell membrane</location>
        <topology evidence="2 10">Multi-pass membrane protein</topology>
    </subcellularLocation>
</comment>
<dbReference type="RefSeq" id="WP_125241804.1">
    <property type="nucleotide sequence ID" value="NZ_RSED01000002.1"/>
</dbReference>
<keyword evidence="4" id="KW-1003">Cell membrane</keyword>
<evidence type="ECO:0000256" key="9">
    <source>
        <dbReference type="ARBA" id="ARBA00023136"/>
    </source>
</evidence>
<keyword evidence="3 10" id="KW-0813">Transport</keyword>
<feature type="transmembrane region" description="Helical" evidence="10">
    <location>
        <begin position="63"/>
        <end position="84"/>
    </location>
</feature>
<protein>
    <submittedName>
        <fullName evidence="13">Nitrate ABC transporter, permease protein</fullName>
    </submittedName>
</protein>
<dbReference type="OrthoDB" id="8138334at2"/>
<sequence>MVSAVFHSPLDASEAHKASRAPATPSSSSPMTSATALTSLSVAPTAAAKPAAPPKIPTDWGALILKTLSPLAGLALLVGIWALLTMNSATFPTPAATWKAAVVLFSDPFYSNGPNDQGIGWNILFSLKRVAMGFGLAALVGIPLGFIIGRSKVISSMLNPIISLLRPVSPLAWLPIGLLVFKSADPAAIWTIFICSIWPMIINTAVGVQRVPEDYLNVAKVLNLSEWKIVTKILFPSVLPYMLTGVRLSVGTAWLVIVAAEMLTGGVGIGFWVWDEWNNLNVQHIIIAIFVIGVVGLLLENALVAVAKRFSFE</sequence>
<evidence type="ECO:0000256" key="6">
    <source>
        <dbReference type="ARBA" id="ARBA00022692"/>
    </source>
</evidence>
<feature type="transmembrane region" description="Helical" evidence="10">
    <location>
        <begin position="187"/>
        <end position="208"/>
    </location>
</feature>
<feature type="compositionally biased region" description="Low complexity" evidence="11">
    <location>
        <begin position="20"/>
        <end position="32"/>
    </location>
</feature>
<evidence type="ECO:0000256" key="7">
    <source>
        <dbReference type="ARBA" id="ARBA00022989"/>
    </source>
</evidence>
<keyword evidence="14" id="KW-1185">Reference proteome</keyword>
<dbReference type="Pfam" id="PF00528">
    <property type="entry name" value="BPD_transp_1"/>
    <property type="match status" value="1"/>
</dbReference>
<evidence type="ECO:0000313" key="14">
    <source>
        <dbReference type="Proteomes" id="UP000269265"/>
    </source>
</evidence>
<dbReference type="InterPro" id="IPR000515">
    <property type="entry name" value="MetI-like"/>
</dbReference>
<keyword evidence="8" id="KW-0406">Ion transport</keyword>
<evidence type="ECO:0000256" key="3">
    <source>
        <dbReference type="ARBA" id="ARBA00022448"/>
    </source>
</evidence>
<evidence type="ECO:0000256" key="2">
    <source>
        <dbReference type="ARBA" id="ARBA00004651"/>
    </source>
</evidence>
<dbReference type="NCBIfam" id="TIGR01183">
    <property type="entry name" value="ntrB"/>
    <property type="match status" value="1"/>
</dbReference>
<evidence type="ECO:0000256" key="10">
    <source>
        <dbReference type="RuleBase" id="RU363032"/>
    </source>
</evidence>
<dbReference type="PANTHER" id="PTHR30151">
    <property type="entry name" value="ALKANE SULFONATE ABC TRANSPORTER-RELATED, MEMBRANE SUBUNIT"/>
    <property type="match status" value="1"/>
</dbReference>
<dbReference type="GO" id="GO:0005886">
    <property type="term" value="C:plasma membrane"/>
    <property type="evidence" value="ECO:0007669"/>
    <property type="project" value="UniProtKB-SubCell"/>
</dbReference>
<dbReference type="EMBL" id="RSED01000002">
    <property type="protein sequence ID" value="RRS05897.1"/>
    <property type="molecule type" value="Genomic_DNA"/>
</dbReference>
<keyword evidence="7 10" id="KW-1133">Transmembrane helix</keyword>
<dbReference type="PANTHER" id="PTHR30151:SF7">
    <property type="entry name" value="NITRATE IMPORT PERMEASE PROTEIN NRTB"/>
    <property type="match status" value="1"/>
</dbReference>
<feature type="transmembrane region" description="Helical" evidence="10">
    <location>
        <begin position="161"/>
        <end position="181"/>
    </location>
</feature>
<evidence type="ECO:0000256" key="8">
    <source>
        <dbReference type="ARBA" id="ARBA00023065"/>
    </source>
</evidence>
<gene>
    <name evidence="13" type="primary">ntrB</name>
    <name evidence="13" type="ORF">EIP75_03285</name>
</gene>
<feature type="transmembrane region" description="Helical" evidence="10">
    <location>
        <begin position="130"/>
        <end position="149"/>
    </location>
</feature>
<dbReference type="GO" id="GO:0006811">
    <property type="term" value="P:monoatomic ion transport"/>
    <property type="evidence" value="ECO:0007669"/>
    <property type="project" value="UniProtKB-KW"/>
</dbReference>
<name>A0A426VG65_9BURK</name>
<evidence type="ECO:0000256" key="4">
    <source>
        <dbReference type="ARBA" id="ARBA00022475"/>
    </source>
</evidence>
<reference evidence="13 14" key="1">
    <citation type="submission" date="2018-12" db="EMBL/GenBank/DDBJ databases">
        <title>The whole draft genome of Aquabacterium sp. SJQ9.</title>
        <authorList>
            <person name="Sun L."/>
            <person name="Gao X."/>
            <person name="Chen W."/>
            <person name="Huang K."/>
        </authorList>
    </citation>
    <scope>NUCLEOTIDE SEQUENCE [LARGE SCALE GENOMIC DNA]</scope>
    <source>
        <strain evidence="13 14">SJQ9</strain>
    </source>
</reference>
<keyword evidence="5" id="KW-0997">Cell inner membrane</keyword>
<dbReference type="SUPFAM" id="SSF161098">
    <property type="entry name" value="MetI-like"/>
    <property type="match status" value="1"/>
</dbReference>
<keyword evidence="6 10" id="KW-0812">Transmembrane</keyword>
<evidence type="ECO:0000256" key="1">
    <source>
        <dbReference type="ARBA" id="ARBA00004533"/>
    </source>
</evidence>
<comment type="caution">
    <text evidence="13">The sequence shown here is derived from an EMBL/GenBank/DDBJ whole genome shotgun (WGS) entry which is preliminary data.</text>
</comment>
<evidence type="ECO:0000313" key="13">
    <source>
        <dbReference type="EMBL" id="RRS05897.1"/>
    </source>
</evidence>
<dbReference type="PROSITE" id="PS50928">
    <property type="entry name" value="ABC_TM1"/>
    <property type="match status" value="1"/>
</dbReference>
<dbReference type="GO" id="GO:0042918">
    <property type="term" value="P:alkanesulfonate transmembrane transport"/>
    <property type="evidence" value="ECO:0007669"/>
    <property type="project" value="UniProtKB-ARBA"/>
</dbReference>
<evidence type="ECO:0000256" key="11">
    <source>
        <dbReference type="SAM" id="MobiDB-lite"/>
    </source>
</evidence>
<dbReference type="FunFam" id="1.10.3720.10:FF:000003">
    <property type="entry name" value="Aliphatic sulfonate ABC transporter permease"/>
    <property type="match status" value="1"/>
</dbReference>
<dbReference type="Proteomes" id="UP000269265">
    <property type="component" value="Unassembled WGS sequence"/>
</dbReference>
<accession>A0A426VG65</accession>